<evidence type="ECO:0000256" key="3">
    <source>
        <dbReference type="SAM" id="Phobius"/>
    </source>
</evidence>
<dbReference type="PANTHER" id="PTHR43343:SF3">
    <property type="entry name" value="PROTEASE DO-LIKE 8, CHLOROPLASTIC"/>
    <property type="match status" value="1"/>
</dbReference>
<evidence type="ECO:0000313" key="5">
    <source>
        <dbReference type="Proteomes" id="UP001407405"/>
    </source>
</evidence>
<dbReference type="InterPro" id="IPR051201">
    <property type="entry name" value="Chloro_Bact_Ser_Proteases"/>
</dbReference>
<accession>A0ABU9VVR3</accession>
<keyword evidence="1 4" id="KW-0645">Protease</keyword>
<proteinExistence type="predicted"/>
<protein>
    <submittedName>
        <fullName evidence="4">Serine protease</fullName>
    </submittedName>
</protein>
<dbReference type="Proteomes" id="UP001407405">
    <property type="component" value="Unassembled WGS sequence"/>
</dbReference>
<dbReference type="Pfam" id="PF13365">
    <property type="entry name" value="Trypsin_2"/>
    <property type="match status" value="1"/>
</dbReference>
<dbReference type="PRINTS" id="PR00834">
    <property type="entry name" value="PROTEASES2C"/>
</dbReference>
<keyword evidence="3" id="KW-1133">Transmembrane helix</keyword>
<dbReference type="InterPro" id="IPR001940">
    <property type="entry name" value="Peptidase_S1C"/>
</dbReference>
<evidence type="ECO:0000256" key="2">
    <source>
        <dbReference type="ARBA" id="ARBA00022801"/>
    </source>
</evidence>
<keyword evidence="3" id="KW-0812">Transmembrane</keyword>
<dbReference type="PANTHER" id="PTHR43343">
    <property type="entry name" value="PEPTIDASE S12"/>
    <property type="match status" value="1"/>
</dbReference>
<keyword evidence="2" id="KW-0378">Hydrolase</keyword>
<dbReference type="SUPFAM" id="SSF50494">
    <property type="entry name" value="Trypsin-like serine proteases"/>
    <property type="match status" value="1"/>
</dbReference>
<comment type="caution">
    <text evidence="4">The sequence shown here is derived from an EMBL/GenBank/DDBJ whole genome shotgun (WGS) entry which is preliminary data.</text>
</comment>
<gene>
    <name evidence="4" type="ORF">AAIG11_10690</name>
</gene>
<dbReference type="GO" id="GO:0006508">
    <property type="term" value="P:proteolysis"/>
    <property type="evidence" value="ECO:0007669"/>
    <property type="project" value="UniProtKB-KW"/>
</dbReference>
<dbReference type="GO" id="GO:0008233">
    <property type="term" value="F:peptidase activity"/>
    <property type="evidence" value="ECO:0007669"/>
    <property type="project" value="UniProtKB-KW"/>
</dbReference>
<evidence type="ECO:0000313" key="4">
    <source>
        <dbReference type="EMBL" id="MEN1760945.1"/>
    </source>
</evidence>
<evidence type="ECO:0000256" key="1">
    <source>
        <dbReference type="ARBA" id="ARBA00022670"/>
    </source>
</evidence>
<dbReference type="InterPro" id="IPR009003">
    <property type="entry name" value="Peptidase_S1_PA"/>
</dbReference>
<dbReference type="RefSeq" id="WP_343186264.1">
    <property type="nucleotide sequence ID" value="NZ_JBCITM010000010.1"/>
</dbReference>
<feature type="transmembrane region" description="Helical" evidence="3">
    <location>
        <begin position="24"/>
        <end position="51"/>
    </location>
</feature>
<organism evidence="4 5">
    <name type="scientific">Anoxynatronum sibiricum</name>
    <dbReference type="NCBI Taxonomy" id="210623"/>
    <lineage>
        <taxon>Bacteria</taxon>
        <taxon>Bacillati</taxon>
        <taxon>Bacillota</taxon>
        <taxon>Clostridia</taxon>
        <taxon>Eubacteriales</taxon>
        <taxon>Clostridiaceae</taxon>
        <taxon>Anoxynatronum</taxon>
    </lineage>
</organism>
<name>A0ABU9VVR3_9CLOT</name>
<dbReference type="Gene3D" id="2.40.10.120">
    <property type="match status" value="1"/>
</dbReference>
<keyword evidence="5" id="KW-1185">Reference proteome</keyword>
<keyword evidence="3" id="KW-0472">Membrane</keyword>
<sequence>MPAKKTGQAKEAPATKTKTVSKSLAITMIAGFTFMLLFVYGTAGFLLFQYFRENPGSAPAVAESPSQGTESSFDSMISLDENESGDVPPAESEEVPLLAQPPMQMTAAYLRLEEPLEKSMEQIASLKKSVVLLEAGESQGSGVVISGQGHVITNFHVIEDSPYLVKATLDADTGVAGQWELMLLGYDRSKDLALLQFKRTRDISLQPIPLGSIDTVSAGQRIVTIGSPRGLMNTVSDGIVSGIRQFDNTSYLQISAPISPGNSGGALLNMKGELLGLTTFKVTESENLNFAISADEVKALIDANPHWVNP</sequence>
<reference evidence="4 5" key="1">
    <citation type="submission" date="2024-04" db="EMBL/GenBank/DDBJ databases">
        <title>Genome sequencing and metabolic network reconstruction of aminoacids and betaine degradation by Anoxynatronum sibiricum.</title>
        <authorList>
            <person name="Detkova E.N."/>
            <person name="Boltjanskaja Y.V."/>
            <person name="Mardanov A.V."/>
            <person name="Kevbrin V."/>
        </authorList>
    </citation>
    <scope>NUCLEOTIDE SEQUENCE [LARGE SCALE GENOMIC DNA]</scope>
    <source>
        <strain evidence="4 5">Z-7981</strain>
    </source>
</reference>
<dbReference type="EMBL" id="JBCITM010000010">
    <property type="protein sequence ID" value="MEN1760945.1"/>
    <property type="molecule type" value="Genomic_DNA"/>
</dbReference>